<comment type="cofactor">
    <cofactor evidence="14">
        <name>Mg(2+)</name>
        <dbReference type="ChEBI" id="CHEBI:18420"/>
    </cofactor>
    <text evidence="14">Binds 1 Mg(2+) ion.</text>
</comment>
<keyword evidence="11" id="KW-0325">Glycoprotein</keyword>
<proteinExistence type="inferred from homology"/>
<accession>A0A0N1IIK6</accession>
<feature type="binding site" evidence="14">
    <location>
        <position position="235"/>
    </location>
    <ligand>
        <name>Mg(2+)</name>
        <dbReference type="ChEBI" id="CHEBI:18420"/>
    </ligand>
</feature>
<dbReference type="PROSITE" id="PS00123">
    <property type="entry name" value="ALKALINE_PHOSPHATASE"/>
    <property type="match status" value="2"/>
</dbReference>
<feature type="binding site" evidence="14">
    <location>
        <position position="399"/>
    </location>
    <ligand>
        <name>Zn(2+)</name>
        <dbReference type="ChEBI" id="CHEBI:29105"/>
        <label>2</label>
    </ligand>
</feature>
<keyword evidence="7 16" id="KW-0378">Hydrolase</keyword>
<dbReference type="GO" id="GO:0004035">
    <property type="term" value="F:alkaline phosphatase activity"/>
    <property type="evidence" value="ECO:0007669"/>
    <property type="project" value="UniProtKB-EC"/>
</dbReference>
<dbReference type="STRING" id="76193.A0A0N1IIK6"/>
<evidence type="ECO:0000256" key="1">
    <source>
        <dbReference type="ARBA" id="ARBA00004609"/>
    </source>
</evidence>
<evidence type="ECO:0000313" key="18">
    <source>
        <dbReference type="EMBL" id="KPJ19948.1"/>
    </source>
</evidence>
<keyword evidence="17" id="KW-0732">Signal</keyword>
<evidence type="ECO:0000256" key="4">
    <source>
        <dbReference type="ARBA" id="ARBA00022475"/>
    </source>
</evidence>
<feature type="binding site" evidence="14">
    <location>
        <position position="237"/>
    </location>
    <ligand>
        <name>Mg(2+)</name>
        <dbReference type="ChEBI" id="CHEBI:18420"/>
    </ligand>
</feature>
<comment type="cofactor">
    <cofactor evidence="14">
        <name>Zn(2+)</name>
        <dbReference type="ChEBI" id="CHEBI:29105"/>
    </cofactor>
    <text evidence="14">Binds 2 Zn(2+) ions.</text>
</comment>
<evidence type="ECO:0000313" key="19">
    <source>
        <dbReference type="Proteomes" id="UP000053240"/>
    </source>
</evidence>
<dbReference type="GO" id="GO:0046872">
    <property type="term" value="F:metal ion binding"/>
    <property type="evidence" value="ECO:0007669"/>
    <property type="project" value="UniProtKB-KW"/>
</dbReference>
<evidence type="ECO:0000256" key="15">
    <source>
        <dbReference type="RuleBase" id="RU003946"/>
    </source>
</evidence>
<keyword evidence="6 14" id="KW-0479">Metal-binding</keyword>
<dbReference type="PANTHER" id="PTHR11596:SF91">
    <property type="entry name" value="ALKALINE PHOSPHATASE-RELATED"/>
    <property type="match status" value="1"/>
</dbReference>
<evidence type="ECO:0000256" key="8">
    <source>
        <dbReference type="ARBA" id="ARBA00022833"/>
    </source>
</evidence>
<dbReference type="PRINTS" id="PR00113">
    <property type="entry name" value="ALKPHPHTASE"/>
</dbReference>
<feature type="binding site" evidence="14">
    <location>
        <position position="441"/>
    </location>
    <ligand>
        <name>Zn(2+)</name>
        <dbReference type="ChEBI" id="CHEBI:29105"/>
        <label>2</label>
    </ligand>
</feature>
<keyword evidence="9 14" id="KW-0460">Magnesium</keyword>
<dbReference type="InParanoid" id="A0A0N1IIK6"/>
<comment type="similarity">
    <text evidence="2 15">Belongs to the alkaline phosphatase family.</text>
</comment>
<keyword evidence="8 14" id="KW-0862">Zinc</keyword>
<dbReference type="InterPro" id="IPR017850">
    <property type="entry name" value="Alkaline_phosphatase_core_sf"/>
</dbReference>
<evidence type="ECO:0000256" key="17">
    <source>
        <dbReference type="SAM" id="SignalP"/>
    </source>
</evidence>
<evidence type="ECO:0000256" key="10">
    <source>
        <dbReference type="ARBA" id="ARBA00023136"/>
    </source>
</evidence>
<dbReference type="CDD" id="cd16012">
    <property type="entry name" value="ALP"/>
    <property type="match status" value="2"/>
</dbReference>
<dbReference type="GO" id="GO:0005886">
    <property type="term" value="C:plasma membrane"/>
    <property type="evidence" value="ECO:0007669"/>
    <property type="project" value="UniProtKB-SubCell"/>
</dbReference>
<gene>
    <name evidence="18" type="ORF">RR48_04109</name>
</gene>
<dbReference type="GO" id="GO:0098552">
    <property type="term" value="C:side of membrane"/>
    <property type="evidence" value="ECO:0007669"/>
    <property type="project" value="UniProtKB-KW"/>
</dbReference>
<dbReference type="InterPro" id="IPR001952">
    <property type="entry name" value="Alkaline_phosphatase"/>
</dbReference>
<evidence type="ECO:0000256" key="11">
    <source>
        <dbReference type="ARBA" id="ARBA00023180"/>
    </source>
</evidence>
<evidence type="ECO:0000256" key="2">
    <source>
        <dbReference type="ARBA" id="ARBA00005984"/>
    </source>
</evidence>
<keyword evidence="19" id="KW-1185">Reference proteome</keyword>
<dbReference type="PANTHER" id="PTHR11596">
    <property type="entry name" value="ALKALINE PHOSPHATASE"/>
    <property type="match status" value="1"/>
</dbReference>
<keyword evidence="10" id="KW-0472">Membrane</keyword>
<keyword evidence="12" id="KW-0449">Lipoprotein</keyword>
<feature type="active site" description="Phosphoserine intermediate" evidence="13">
    <location>
        <position position="172"/>
    </location>
</feature>
<comment type="catalytic activity">
    <reaction evidence="16">
        <text>a phosphate monoester + H2O = an alcohol + phosphate</text>
        <dbReference type="Rhea" id="RHEA:15017"/>
        <dbReference type="ChEBI" id="CHEBI:15377"/>
        <dbReference type="ChEBI" id="CHEBI:30879"/>
        <dbReference type="ChEBI" id="CHEBI:43474"/>
        <dbReference type="ChEBI" id="CHEBI:67140"/>
        <dbReference type="EC" id="3.1.3.1"/>
    </reaction>
</comment>
<dbReference type="AlphaFoldDB" id="A0A0N1IIK6"/>
<comment type="subcellular location">
    <subcellularLocation>
        <location evidence="1">Cell membrane</location>
        <topology evidence="1">Lipid-anchor</topology>
        <topology evidence="1">GPI-anchor</topology>
    </subcellularLocation>
</comment>
<protein>
    <recommendedName>
        <fullName evidence="3 16">Alkaline phosphatase</fullName>
        <ecNumber evidence="3 16">3.1.3.1</ecNumber>
    </recommendedName>
</protein>
<organism evidence="18 19">
    <name type="scientific">Papilio machaon</name>
    <name type="common">Old World swallowtail butterfly</name>
    <dbReference type="NCBI Taxonomy" id="76193"/>
    <lineage>
        <taxon>Eukaryota</taxon>
        <taxon>Metazoa</taxon>
        <taxon>Ecdysozoa</taxon>
        <taxon>Arthropoda</taxon>
        <taxon>Hexapoda</taxon>
        <taxon>Insecta</taxon>
        <taxon>Pterygota</taxon>
        <taxon>Neoptera</taxon>
        <taxon>Endopterygota</taxon>
        <taxon>Lepidoptera</taxon>
        <taxon>Glossata</taxon>
        <taxon>Ditrysia</taxon>
        <taxon>Papilionoidea</taxon>
        <taxon>Papilionidae</taxon>
        <taxon>Papilioninae</taxon>
        <taxon>Papilio</taxon>
    </lineage>
</organism>
<evidence type="ECO:0000256" key="13">
    <source>
        <dbReference type="PIRSR" id="PIRSR601952-1"/>
    </source>
</evidence>
<reference evidence="18 19" key="1">
    <citation type="journal article" date="2015" name="Nat. Commun.">
        <title>Outbred genome sequencing and CRISPR/Cas9 gene editing in butterflies.</title>
        <authorList>
            <person name="Li X."/>
            <person name="Fan D."/>
            <person name="Zhang W."/>
            <person name="Liu G."/>
            <person name="Zhang L."/>
            <person name="Zhao L."/>
            <person name="Fang X."/>
            <person name="Chen L."/>
            <person name="Dong Y."/>
            <person name="Chen Y."/>
            <person name="Ding Y."/>
            <person name="Zhao R."/>
            <person name="Feng M."/>
            <person name="Zhu Y."/>
            <person name="Feng Y."/>
            <person name="Jiang X."/>
            <person name="Zhu D."/>
            <person name="Xiang H."/>
            <person name="Feng X."/>
            <person name="Li S."/>
            <person name="Wang J."/>
            <person name="Zhang G."/>
            <person name="Kronforst M.R."/>
            <person name="Wang W."/>
        </authorList>
    </citation>
    <scope>NUCLEOTIDE SEQUENCE [LARGE SCALE GENOMIC DNA]</scope>
    <source>
        <strain evidence="18">Ya'a_city_454_Pm</strain>
        <tissue evidence="18">Whole body</tissue>
    </source>
</reference>
<evidence type="ECO:0000256" key="14">
    <source>
        <dbReference type="PIRSR" id="PIRSR601952-2"/>
    </source>
</evidence>
<feature type="signal peptide" evidence="17">
    <location>
        <begin position="1"/>
        <end position="15"/>
    </location>
</feature>
<dbReference type="InterPro" id="IPR018299">
    <property type="entry name" value="Alkaline_phosphatase_AS"/>
</dbReference>
<sequence>MACAHLLLLAQVVFAVIIFAATQSGSWPPTQEIARVACPMPSPASPSLVAPAGLALRRLATEDTYVPKPKKVLDTVMNPAYIPPEEKRGSYWKKSAATTLKAKLQETKNINKAKNGIMFIGDGMSLATVMAARTYGGQVERGLGEDNILEFETFPVTGLARTYCIDAQVPDSACTATSYLTGVKTKYGVIGLDGNVTRGACHSQLYENNWASSIGQWALDNGLDVGLVTTTRVTHASPAGMYAHTSERNWESDADVPDECLSLGCRDIAYQLIMNNPGRQFKVIMGGGRKEFFPNTTSPLLNGTGLRLDGLDLAEKWHEDKVEKNATHQYVTDRAELLKVFNSDGLPEYLLGLFSDDHMEYHMKAHNQPTLEEMVEVAIKMLSRSEKGYFLFVEGGRIDHAHHDSYARLALDETVEYAKAVKKARTLTDESDTLIVVSSDHAHTMTVAGYPSRGNDILGAVDTAKGFDDKPYTTISYANGKAPSIGADGRVDVTLQDRFINGALDYSYPSLVPLDSETHGGEDVAVFALGPWQHLFTASYEQNVVPHLMAYAMCLTEDKHDNCKRHRHFWTSSGEHNKPNLFSYVSSTLNKKIAKNVILFLGDGMSITTLAATRVYLGQKYGHMGEELKLSFEGFPYTGLAKTYCVDNNVADSACSGTAYLTGVKANSGTVGLSAAVKRGDCDGQRLGVHAVTGLIDWAQSAGKATGITICLIVKRGDCDGQRLGVHAVTGLIDWAQSAGKATGVVTTTRVTHATPAASYAHSADRRWEADTDLPPDSRCEDIALQLIRGRVGSQIDVVMGGGRKNFLSRTLKDSQGNPGYRTDSLDLIKEWQLNKKSRGRTPKYMYNRTQLLSLDFKAYDSVLGLFANDHLPYHLEAAEDVPVLSEMTQRAIQMLSANKNGFFLFVEGGRIDTAHHETKARKALDETAELAKAVEAAIRMVNPEETLIIVTSDHSHTMTYSGYSKRGTDILGFTNRVYNPDFTYPSLVPISRETHGGEDVAVFAKGPWSHLFTGNYEQNFIPHAIAFAACIGPGYTSCKL</sequence>
<dbReference type="EC" id="3.1.3.1" evidence="3 16"/>
<evidence type="ECO:0000256" key="9">
    <source>
        <dbReference type="ARBA" id="ARBA00022842"/>
    </source>
</evidence>
<evidence type="ECO:0000256" key="3">
    <source>
        <dbReference type="ARBA" id="ARBA00012647"/>
    </source>
</evidence>
<dbReference type="SUPFAM" id="SSF53649">
    <property type="entry name" value="Alkaline phosphatase-like"/>
    <property type="match status" value="2"/>
</dbReference>
<feature type="binding site" evidence="14">
    <location>
        <position position="519"/>
    </location>
    <ligand>
        <name>Zn(2+)</name>
        <dbReference type="ChEBI" id="CHEBI:29105"/>
        <label>2</label>
    </ligand>
</feature>
<feature type="binding site" evidence="14">
    <location>
        <position position="394"/>
    </location>
    <ligand>
        <name>Mg(2+)</name>
        <dbReference type="ChEBI" id="CHEBI:18420"/>
    </ligand>
</feature>
<feature type="binding site" evidence="14">
    <location>
        <position position="403"/>
    </location>
    <ligand>
        <name>Zn(2+)</name>
        <dbReference type="ChEBI" id="CHEBI:29105"/>
        <label>2</label>
    </ligand>
</feature>
<evidence type="ECO:0000256" key="12">
    <source>
        <dbReference type="ARBA" id="ARBA00023288"/>
    </source>
</evidence>
<dbReference type="Proteomes" id="UP000053240">
    <property type="component" value="Unassembled WGS sequence"/>
</dbReference>
<keyword evidence="4" id="KW-1003">Cell membrane</keyword>
<evidence type="ECO:0000256" key="16">
    <source>
        <dbReference type="RuleBase" id="RU003947"/>
    </source>
</evidence>
<feature type="binding site" evidence="14">
    <location>
        <position position="440"/>
    </location>
    <ligand>
        <name>Zn(2+)</name>
        <dbReference type="ChEBI" id="CHEBI:29105"/>
        <label>2</label>
    </ligand>
</feature>
<feature type="binding site" evidence="14">
    <location>
        <position position="122"/>
    </location>
    <ligand>
        <name>Mg(2+)</name>
        <dbReference type="ChEBI" id="CHEBI:18420"/>
    </ligand>
</feature>
<dbReference type="EMBL" id="KQ459784">
    <property type="protein sequence ID" value="KPJ19948.1"/>
    <property type="molecule type" value="Genomic_DNA"/>
</dbReference>
<dbReference type="FunFam" id="3.40.720.10:FF:000008">
    <property type="entry name" value="Alkaline phosphatase"/>
    <property type="match status" value="1"/>
</dbReference>
<feature type="chain" id="PRO_5012000375" description="Alkaline phosphatase" evidence="17">
    <location>
        <begin position="16"/>
        <end position="1041"/>
    </location>
</feature>
<evidence type="ECO:0000256" key="7">
    <source>
        <dbReference type="ARBA" id="ARBA00022801"/>
    </source>
</evidence>
<dbReference type="SMART" id="SM00098">
    <property type="entry name" value="alkPPc"/>
    <property type="match status" value="2"/>
</dbReference>
<keyword evidence="5" id="KW-0336">GPI-anchor</keyword>
<evidence type="ECO:0000256" key="5">
    <source>
        <dbReference type="ARBA" id="ARBA00022622"/>
    </source>
</evidence>
<dbReference type="Pfam" id="PF00245">
    <property type="entry name" value="Alk_phosphatase"/>
    <property type="match status" value="4"/>
</dbReference>
<feature type="binding site" evidence="14">
    <location>
        <position position="122"/>
    </location>
    <ligand>
        <name>Zn(2+)</name>
        <dbReference type="ChEBI" id="CHEBI:29105"/>
        <label>2</label>
    </ligand>
</feature>
<evidence type="ECO:0000256" key="6">
    <source>
        <dbReference type="ARBA" id="ARBA00022723"/>
    </source>
</evidence>
<dbReference type="Gene3D" id="3.40.720.10">
    <property type="entry name" value="Alkaline Phosphatase, subunit A"/>
    <property type="match status" value="3"/>
</dbReference>
<name>A0A0N1IIK6_PAPMA</name>